<proteinExistence type="predicted"/>
<protein>
    <submittedName>
        <fullName evidence="1">Uncharacterized protein</fullName>
    </submittedName>
</protein>
<dbReference type="EMBL" id="ML208351">
    <property type="protein sequence ID" value="TFK68473.1"/>
    <property type="molecule type" value="Genomic_DNA"/>
</dbReference>
<name>A0ACD3ARY0_9AGAR</name>
<dbReference type="Proteomes" id="UP000308600">
    <property type="component" value="Unassembled WGS sequence"/>
</dbReference>
<sequence>MSGTTSSVSLELHVGSVPMGKPTRSIPTCGTIADHLSPRIKGFSPLLGGYLDLAPPSPLTTFSDSIIGLTGPALPLDAFASLTKLNCSFDPFGAPLDALSPIDSDSGSEFESDENTPPSSYSSPSFCTPFSADIIPEPRLRFNRAPFGPLLELPVAETERDIALENMIDELAVSVINSVLDPEDRIEIAPSRLRGLARLRQWAPPVLQRIPMSEEDIFSASSASLEYFDAEDDIGGEVNDENTPPQVPFISAAAPTTTNSALVAATNINAATNSTAPLPFTLTGPATIKEILARRTGTTGTNTSLPLNTTSPSVAPPNTNAKSAVGKIAHAALQVANILTLPKTCAQA</sequence>
<keyword evidence="2" id="KW-1185">Reference proteome</keyword>
<reference evidence="1 2" key="1">
    <citation type="journal article" date="2019" name="Nat. Ecol. Evol.">
        <title>Megaphylogeny resolves global patterns of mushroom evolution.</title>
        <authorList>
            <person name="Varga T."/>
            <person name="Krizsan K."/>
            <person name="Foldi C."/>
            <person name="Dima B."/>
            <person name="Sanchez-Garcia M."/>
            <person name="Sanchez-Ramirez S."/>
            <person name="Szollosi G.J."/>
            <person name="Szarkandi J.G."/>
            <person name="Papp V."/>
            <person name="Albert L."/>
            <person name="Andreopoulos W."/>
            <person name="Angelini C."/>
            <person name="Antonin V."/>
            <person name="Barry K.W."/>
            <person name="Bougher N.L."/>
            <person name="Buchanan P."/>
            <person name="Buyck B."/>
            <person name="Bense V."/>
            <person name="Catcheside P."/>
            <person name="Chovatia M."/>
            <person name="Cooper J."/>
            <person name="Damon W."/>
            <person name="Desjardin D."/>
            <person name="Finy P."/>
            <person name="Geml J."/>
            <person name="Haridas S."/>
            <person name="Hughes K."/>
            <person name="Justo A."/>
            <person name="Karasinski D."/>
            <person name="Kautmanova I."/>
            <person name="Kiss B."/>
            <person name="Kocsube S."/>
            <person name="Kotiranta H."/>
            <person name="LaButti K.M."/>
            <person name="Lechner B.E."/>
            <person name="Liimatainen K."/>
            <person name="Lipzen A."/>
            <person name="Lukacs Z."/>
            <person name="Mihaltcheva S."/>
            <person name="Morgado L.N."/>
            <person name="Niskanen T."/>
            <person name="Noordeloos M.E."/>
            <person name="Ohm R.A."/>
            <person name="Ortiz-Santana B."/>
            <person name="Ovrebo C."/>
            <person name="Racz N."/>
            <person name="Riley R."/>
            <person name="Savchenko A."/>
            <person name="Shiryaev A."/>
            <person name="Soop K."/>
            <person name="Spirin V."/>
            <person name="Szebenyi C."/>
            <person name="Tomsovsky M."/>
            <person name="Tulloss R.E."/>
            <person name="Uehling J."/>
            <person name="Grigoriev I.V."/>
            <person name="Vagvolgyi C."/>
            <person name="Papp T."/>
            <person name="Martin F.M."/>
            <person name="Miettinen O."/>
            <person name="Hibbett D.S."/>
            <person name="Nagy L.G."/>
        </authorList>
    </citation>
    <scope>NUCLEOTIDE SEQUENCE [LARGE SCALE GENOMIC DNA]</scope>
    <source>
        <strain evidence="1 2">NL-1719</strain>
    </source>
</reference>
<evidence type="ECO:0000313" key="1">
    <source>
        <dbReference type="EMBL" id="TFK68473.1"/>
    </source>
</evidence>
<gene>
    <name evidence="1" type="ORF">BDN72DRAFT_858399</name>
</gene>
<evidence type="ECO:0000313" key="2">
    <source>
        <dbReference type="Proteomes" id="UP000308600"/>
    </source>
</evidence>
<organism evidence="1 2">
    <name type="scientific">Pluteus cervinus</name>
    <dbReference type="NCBI Taxonomy" id="181527"/>
    <lineage>
        <taxon>Eukaryota</taxon>
        <taxon>Fungi</taxon>
        <taxon>Dikarya</taxon>
        <taxon>Basidiomycota</taxon>
        <taxon>Agaricomycotina</taxon>
        <taxon>Agaricomycetes</taxon>
        <taxon>Agaricomycetidae</taxon>
        <taxon>Agaricales</taxon>
        <taxon>Pluteineae</taxon>
        <taxon>Pluteaceae</taxon>
        <taxon>Pluteus</taxon>
    </lineage>
</organism>
<accession>A0ACD3ARY0</accession>